<evidence type="ECO:0000256" key="8">
    <source>
        <dbReference type="ARBA" id="ARBA00022994"/>
    </source>
</evidence>
<evidence type="ECO:0000256" key="1">
    <source>
        <dbReference type="ARBA" id="ARBA00022475"/>
    </source>
</evidence>
<dbReference type="HAMAP" id="MF_01500">
    <property type="entry name" value="MtrG"/>
    <property type="match status" value="1"/>
</dbReference>
<dbReference type="Pfam" id="PF04210">
    <property type="entry name" value="MtrG"/>
    <property type="match status" value="1"/>
</dbReference>
<comment type="pathway">
    <text evidence="10">One-carbon metabolism; methanogenesis from CO(2); methyl-coenzyme M from 5,10-methylene-5,6,7,8-tetrahydromethanopterin: step 2/2.</text>
</comment>
<dbReference type="GO" id="GO:0006730">
    <property type="term" value="P:one-carbon metabolic process"/>
    <property type="evidence" value="ECO:0007669"/>
    <property type="project" value="UniProtKB-UniRule"/>
</dbReference>
<reference evidence="11 12" key="2">
    <citation type="journal article" date="2008" name="Int. J. Syst. Evol. Microbiol.">
        <title>Methanocella paludicola gen. nov., sp. nov., a methane-producing archaeon, the first isolate of the lineage 'Rice Cluster I', and proposal of the new archaeal order Methanocellales ord. nov.</title>
        <authorList>
            <person name="Sakai S."/>
            <person name="Imachi H."/>
            <person name="Hanada S."/>
            <person name="Ohashi A."/>
            <person name="Harada H."/>
            <person name="Kamagata Y."/>
        </authorList>
    </citation>
    <scope>NUCLEOTIDE SEQUENCE [LARGE SCALE GENOMIC DNA]</scope>
    <source>
        <strain evidence="12">DSM 17711 / JCM 13418 / NBRC 101707 / SANAE</strain>
    </source>
</reference>
<sequence>MIPAAAVDPAEFSAVQKRLDDIEGKVEFTNSEIQQSSGRTLGREVGILYGFLFGVLIYVAYSIIMSIV</sequence>
<evidence type="ECO:0000256" key="6">
    <source>
        <dbReference type="ARBA" id="ARBA00022967"/>
    </source>
</evidence>
<comment type="subunit">
    <text evidence="10">The complex is composed of 8 subunits; MtrA, MtrB, MtrC, MtrD, MtrE, MtrF, MtrG and MtrH.</text>
</comment>
<dbReference type="AlphaFoldDB" id="D1YVZ5"/>
<evidence type="ECO:0000256" key="7">
    <source>
        <dbReference type="ARBA" id="ARBA00022989"/>
    </source>
</evidence>
<dbReference type="UniPathway" id="UPA00640">
    <property type="reaction ID" value="UER00698"/>
</dbReference>
<comment type="similarity">
    <text evidence="10">Belongs to the MtrG family.</text>
</comment>
<reference evidence="12" key="3">
    <citation type="journal article" date="2011" name="PLoS ONE">
        <title>Genome sequence of a mesophilic hydrogenotrophic methanogen Methanocella paludicola, the first cultivated representative of the order Methanocellales.</title>
        <authorList>
            <person name="Sakai S."/>
            <person name="Takaki Y."/>
            <person name="Shimamura S."/>
            <person name="Sekine M."/>
            <person name="Tajima T."/>
            <person name="Kosugi H."/>
            <person name="Ichikawa N."/>
            <person name="Tasumi E."/>
            <person name="Hiraki A.T."/>
            <person name="Shimizu A."/>
            <person name="Kato Y."/>
            <person name="Nishiko R."/>
            <person name="Mori K."/>
            <person name="Fujita N."/>
            <person name="Imachi H."/>
            <person name="Takai K."/>
        </authorList>
    </citation>
    <scope>NUCLEOTIDE SEQUENCE [LARGE SCALE GENOMIC DNA]</scope>
    <source>
        <strain evidence="12">DSM 17711 / JCM 13418 / NBRC 101707 / SANAE</strain>
    </source>
</reference>
<dbReference type="GO" id="GO:0030269">
    <property type="term" value="F:tetrahydromethanopterin S-methyltransferase activity"/>
    <property type="evidence" value="ECO:0007669"/>
    <property type="project" value="UniProtKB-UniRule"/>
</dbReference>
<evidence type="ECO:0000256" key="10">
    <source>
        <dbReference type="HAMAP-Rule" id="MF_01500"/>
    </source>
</evidence>
<keyword evidence="2 10" id="KW-0554">One-carbon metabolism</keyword>
<comment type="function">
    <text evidence="10">Part of a complex that catalyzes the formation of methyl-coenzyme M and tetrahydromethanopterin from coenzyme M and methyl-tetrahydromethanopterin. This is an energy-conserving, sodium-ion translocating step.</text>
</comment>
<feature type="transmembrane region" description="Helical" evidence="10">
    <location>
        <begin position="47"/>
        <end position="67"/>
    </location>
</feature>
<dbReference type="NCBIfam" id="TIGR01149">
    <property type="entry name" value="mtrG"/>
    <property type="match status" value="1"/>
</dbReference>
<keyword evidence="3 10" id="KW-0489">Methyltransferase</keyword>
<dbReference type="EC" id="7.2.1.4" evidence="10"/>
<dbReference type="KEGG" id="mpd:MCP_0545"/>
<evidence type="ECO:0000256" key="5">
    <source>
        <dbReference type="ARBA" id="ARBA00022692"/>
    </source>
</evidence>
<organism evidence="11 12">
    <name type="scientific">Methanocella paludicola (strain DSM 17711 / JCM 13418 / NBRC 101707 / SANAE)</name>
    <dbReference type="NCBI Taxonomy" id="304371"/>
    <lineage>
        <taxon>Archaea</taxon>
        <taxon>Methanobacteriati</taxon>
        <taxon>Methanobacteriota</taxon>
        <taxon>Stenosarchaea group</taxon>
        <taxon>Methanomicrobia</taxon>
        <taxon>Methanocellales</taxon>
        <taxon>Methanocellaceae</taxon>
        <taxon>Methanocella</taxon>
    </lineage>
</organism>
<dbReference type="EMBL" id="AP011532">
    <property type="protein sequence ID" value="BAI60617.1"/>
    <property type="molecule type" value="Genomic_DNA"/>
</dbReference>
<dbReference type="OrthoDB" id="147532at2157"/>
<protein>
    <recommendedName>
        <fullName evidence="10">Tetrahydromethanopterin S-methyltransferase subunit G</fullName>
        <ecNumber evidence="10">7.2.1.4</ecNumber>
    </recommendedName>
    <alternativeName>
        <fullName evidence="10">N5-methyltetrahydromethanopterin--coenzyme M methyltransferase subunit G</fullName>
    </alternativeName>
</protein>
<evidence type="ECO:0000256" key="2">
    <source>
        <dbReference type="ARBA" id="ARBA00022563"/>
    </source>
</evidence>
<comment type="subcellular location">
    <subcellularLocation>
        <location evidence="10">Cell membrane</location>
        <topology evidence="10">Single-pass membrane protein</topology>
    </subcellularLocation>
</comment>
<reference evidence="11 12" key="1">
    <citation type="journal article" date="2007" name="Appl. Environ. Microbiol.">
        <title>Isolation of key methanogens for global methane emission from rice paddy fields: a novel isolate affiliated with the clone cluster rice cluster I.</title>
        <authorList>
            <person name="Sakai S."/>
            <person name="Imachi H."/>
            <person name="Sekiguchi Y."/>
            <person name="Ohashi A."/>
            <person name="Harada H."/>
            <person name="Kamagata Y."/>
        </authorList>
    </citation>
    <scope>NUCLEOTIDE SEQUENCE [LARGE SCALE GENOMIC DNA]</scope>
    <source>
        <strain evidence="12">DSM 17711 / JCM 13418 / NBRC 101707 / SANAE</strain>
    </source>
</reference>
<dbReference type="Proteomes" id="UP000001882">
    <property type="component" value="Chromosome"/>
</dbReference>
<evidence type="ECO:0000256" key="9">
    <source>
        <dbReference type="ARBA" id="ARBA00023136"/>
    </source>
</evidence>
<dbReference type="STRING" id="304371.MCP_0545"/>
<dbReference type="GO" id="GO:0005886">
    <property type="term" value="C:plasma membrane"/>
    <property type="evidence" value="ECO:0007669"/>
    <property type="project" value="UniProtKB-SubCell"/>
</dbReference>
<evidence type="ECO:0000256" key="4">
    <source>
        <dbReference type="ARBA" id="ARBA00022679"/>
    </source>
</evidence>
<keyword evidence="12" id="KW-1185">Reference proteome</keyword>
<keyword evidence="6 10" id="KW-1278">Translocase</keyword>
<evidence type="ECO:0000256" key="3">
    <source>
        <dbReference type="ARBA" id="ARBA00022603"/>
    </source>
</evidence>
<dbReference type="InterPro" id="IPR005866">
    <property type="entry name" value="THM_MeTrfase_su_G"/>
</dbReference>
<keyword evidence="5 10" id="KW-0812">Transmembrane</keyword>
<accession>D1YVZ5</accession>
<dbReference type="InParanoid" id="D1YVZ5"/>
<keyword evidence="9 10" id="KW-0472">Membrane</keyword>
<dbReference type="GO" id="GO:0019386">
    <property type="term" value="P:methanogenesis, from carbon dioxide"/>
    <property type="evidence" value="ECO:0007669"/>
    <property type="project" value="UniProtKB-UniRule"/>
</dbReference>
<dbReference type="RefSeq" id="WP_012899297.1">
    <property type="nucleotide sequence ID" value="NC_013665.1"/>
</dbReference>
<gene>
    <name evidence="10 11" type="primary">mtrG</name>
    <name evidence="11" type="ordered locus">MCP_0545</name>
</gene>
<name>D1YVZ5_METPS</name>
<evidence type="ECO:0000313" key="12">
    <source>
        <dbReference type="Proteomes" id="UP000001882"/>
    </source>
</evidence>
<dbReference type="eggNOG" id="arCOG03380">
    <property type="taxonomic scope" value="Archaea"/>
</dbReference>
<keyword evidence="7 10" id="KW-1133">Transmembrane helix</keyword>
<dbReference type="PIRSF" id="PIRSF006500">
    <property type="entry name" value="MtrG"/>
    <property type="match status" value="1"/>
</dbReference>
<proteinExistence type="inferred from homology"/>
<dbReference type="GeneID" id="8682983"/>
<comment type="catalytic activity">
    <reaction evidence="10">
        <text>5-methyl-5,6,7,8-tetrahydromethanopterin + coenzyme M + 2 Na(+)(in) = 5,6,7,8-tetrahydromethanopterin + methyl-coenzyme M + 2 Na(+)(out)</text>
        <dbReference type="Rhea" id="RHEA:53492"/>
        <dbReference type="ChEBI" id="CHEBI:29101"/>
        <dbReference type="ChEBI" id="CHEBI:58103"/>
        <dbReference type="ChEBI" id="CHEBI:58116"/>
        <dbReference type="ChEBI" id="CHEBI:58286"/>
        <dbReference type="ChEBI" id="CHEBI:58319"/>
        <dbReference type="EC" id="7.2.1.4"/>
    </reaction>
</comment>
<dbReference type="GO" id="GO:0032259">
    <property type="term" value="P:methylation"/>
    <property type="evidence" value="ECO:0007669"/>
    <property type="project" value="UniProtKB-KW"/>
</dbReference>
<keyword evidence="4 10" id="KW-0808">Transferase</keyword>
<evidence type="ECO:0000313" key="11">
    <source>
        <dbReference type="EMBL" id="BAI60617.1"/>
    </source>
</evidence>
<keyword evidence="1 10" id="KW-1003">Cell membrane</keyword>
<keyword evidence="8 10" id="KW-0484">Methanogenesis</keyword>